<dbReference type="Pfam" id="PF07714">
    <property type="entry name" value="PK_Tyr_Ser-Thr"/>
    <property type="match status" value="1"/>
</dbReference>
<evidence type="ECO:0000256" key="12">
    <source>
        <dbReference type="ARBA" id="ARBA00022840"/>
    </source>
</evidence>
<evidence type="ECO:0000259" key="19">
    <source>
        <dbReference type="PROSITE" id="PS50011"/>
    </source>
</evidence>
<reference evidence="20 21" key="1">
    <citation type="journal article" date="2023" name="Plants (Basel)">
        <title>Bridging the Gap: Combining Genomics and Transcriptomics Approaches to Understand Stylosanthes scabra, an Orphan Legume from the Brazilian Caatinga.</title>
        <authorList>
            <person name="Ferreira-Neto J.R.C."/>
            <person name="da Silva M.D."/>
            <person name="Binneck E."/>
            <person name="de Melo N.F."/>
            <person name="da Silva R.H."/>
            <person name="de Melo A.L.T.M."/>
            <person name="Pandolfi V."/>
            <person name="Bustamante F.O."/>
            <person name="Brasileiro-Vidal A.C."/>
            <person name="Benko-Iseppon A.M."/>
        </authorList>
    </citation>
    <scope>NUCLEOTIDE SEQUENCE [LARGE SCALE GENOMIC DNA]</scope>
    <source>
        <tissue evidence="20">Leaves</tissue>
    </source>
</reference>
<keyword evidence="6" id="KW-0808">Transferase</keyword>
<dbReference type="Gene3D" id="3.80.10.10">
    <property type="entry name" value="Ribonuclease Inhibitor"/>
    <property type="match status" value="3"/>
</dbReference>
<feature type="compositionally biased region" description="Low complexity" evidence="17">
    <location>
        <begin position="880"/>
        <end position="896"/>
    </location>
</feature>
<comment type="similarity">
    <text evidence="2">Belongs to the protein kinase superfamily. Ser/Thr protein kinase family.</text>
</comment>
<dbReference type="Gene3D" id="1.10.510.10">
    <property type="entry name" value="Transferase(Phosphotransferase) domain 1"/>
    <property type="match status" value="1"/>
</dbReference>
<evidence type="ECO:0000256" key="16">
    <source>
        <dbReference type="PROSITE-ProRule" id="PRU10141"/>
    </source>
</evidence>
<evidence type="ECO:0000256" key="9">
    <source>
        <dbReference type="ARBA" id="ARBA00022737"/>
    </source>
</evidence>
<dbReference type="PROSITE" id="PS00108">
    <property type="entry name" value="PROTEIN_KINASE_ST"/>
    <property type="match status" value="1"/>
</dbReference>
<dbReference type="SUPFAM" id="SSF52058">
    <property type="entry name" value="L domain-like"/>
    <property type="match status" value="1"/>
</dbReference>
<keyword evidence="21" id="KW-1185">Reference proteome</keyword>
<comment type="subcellular location">
    <subcellularLocation>
        <location evidence="1">Membrane</location>
    </subcellularLocation>
</comment>
<dbReference type="InterPro" id="IPR008271">
    <property type="entry name" value="Ser/Thr_kinase_AS"/>
</dbReference>
<evidence type="ECO:0000256" key="17">
    <source>
        <dbReference type="SAM" id="MobiDB-lite"/>
    </source>
</evidence>
<keyword evidence="15" id="KW-0325">Glycoprotein</keyword>
<comment type="caution">
    <text evidence="20">The sequence shown here is derived from an EMBL/GenBank/DDBJ whole genome shotgun (WGS) entry which is preliminary data.</text>
</comment>
<protein>
    <recommendedName>
        <fullName evidence="3">non-specific serine/threonine protein kinase</fullName>
        <ecNumber evidence="3">2.7.11.1</ecNumber>
    </recommendedName>
</protein>
<keyword evidence="14" id="KW-0472">Membrane</keyword>
<dbReference type="SMART" id="SM00220">
    <property type="entry name" value="S_TKc"/>
    <property type="match status" value="1"/>
</dbReference>
<dbReference type="InterPro" id="IPR001611">
    <property type="entry name" value="Leu-rich_rpt"/>
</dbReference>
<dbReference type="PANTHER" id="PTHR45974:SF266">
    <property type="entry name" value="LEUCINE-RICH REPEAT RECEPTOR PROTEIN KINASE HPCA1"/>
    <property type="match status" value="1"/>
</dbReference>
<keyword evidence="10 16" id="KW-0547">Nucleotide-binding</keyword>
<evidence type="ECO:0000256" key="8">
    <source>
        <dbReference type="ARBA" id="ARBA00022729"/>
    </source>
</evidence>
<name>A0ABU6SAB0_9FABA</name>
<dbReference type="InterPro" id="IPR032675">
    <property type="entry name" value="LRR_dom_sf"/>
</dbReference>
<evidence type="ECO:0000256" key="5">
    <source>
        <dbReference type="ARBA" id="ARBA00022614"/>
    </source>
</evidence>
<evidence type="ECO:0000256" key="6">
    <source>
        <dbReference type="ARBA" id="ARBA00022679"/>
    </source>
</evidence>
<keyword evidence="12 16" id="KW-0067">ATP-binding</keyword>
<evidence type="ECO:0000256" key="15">
    <source>
        <dbReference type="ARBA" id="ARBA00023180"/>
    </source>
</evidence>
<evidence type="ECO:0000256" key="4">
    <source>
        <dbReference type="ARBA" id="ARBA00022527"/>
    </source>
</evidence>
<dbReference type="InterPro" id="IPR017441">
    <property type="entry name" value="Protein_kinase_ATP_BS"/>
</dbReference>
<evidence type="ECO:0000256" key="7">
    <source>
        <dbReference type="ARBA" id="ARBA00022692"/>
    </source>
</evidence>
<dbReference type="Gene3D" id="3.30.200.20">
    <property type="entry name" value="Phosphorylase Kinase, domain 1"/>
    <property type="match status" value="1"/>
</dbReference>
<accession>A0ABU6SAB0</accession>
<feature type="domain" description="Protein kinase" evidence="19">
    <location>
        <begin position="602"/>
        <end position="875"/>
    </location>
</feature>
<dbReference type="InterPro" id="IPR013210">
    <property type="entry name" value="LRR_N_plant-typ"/>
</dbReference>
<evidence type="ECO:0000256" key="14">
    <source>
        <dbReference type="ARBA" id="ARBA00023136"/>
    </source>
</evidence>
<evidence type="ECO:0000256" key="18">
    <source>
        <dbReference type="SAM" id="SignalP"/>
    </source>
</evidence>
<evidence type="ECO:0000256" key="11">
    <source>
        <dbReference type="ARBA" id="ARBA00022777"/>
    </source>
</evidence>
<keyword evidence="4" id="KW-0723">Serine/threonine-protein kinase</keyword>
<feature type="signal peptide" evidence="18">
    <location>
        <begin position="1"/>
        <end position="21"/>
    </location>
</feature>
<dbReference type="PANTHER" id="PTHR45974">
    <property type="entry name" value="RECEPTOR-LIKE PROTEIN 55"/>
    <property type="match status" value="1"/>
</dbReference>
<organism evidence="20 21">
    <name type="scientific">Stylosanthes scabra</name>
    <dbReference type="NCBI Taxonomy" id="79078"/>
    <lineage>
        <taxon>Eukaryota</taxon>
        <taxon>Viridiplantae</taxon>
        <taxon>Streptophyta</taxon>
        <taxon>Embryophyta</taxon>
        <taxon>Tracheophyta</taxon>
        <taxon>Spermatophyta</taxon>
        <taxon>Magnoliopsida</taxon>
        <taxon>eudicotyledons</taxon>
        <taxon>Gunneridae</taxon>
        <taxon>Pentapetalae</taxon>
        <taxon>rosids</taxon>
        <taxon>fabids</taxon>
        <taxon>Fabales</taxon>
        <taxon>Fabaceae</taxon>
        <taxon>Papilionoideae</taxon>
        <taxon>50 kb inversion clade</taxon>
        <taxon>dalbergioids sensu lato</taxon>
        <taxon>Dalbergieae</taxon>
        <taxon>Pterocarpus clade</taxon>
        <taxon>Stylosanthes</taxon>
    </lineage>
</organism>
<evidence type="ECO:0000313" key="21">
    <source>
        <dbReference type="Proteomes" id="UP001341840"/>
    </source>
</evidence>
<keyword evidence="11" id="KW-0418">Kinase</keyword>
<evidence type="ECO:0000313" key="20">
    <source>
        <dbReference type="EMBL" id="MED6133194.1"/>
    </source>
</evidence>
<feature type="region of interest" description="Disordered" evidence="17">
    <location>
        <begin position="879"/>
        <end position="918"/>
    </location>
</feature>
<keyword evidence="7" id="KW-0812">Transmembrane</keyword>
<sequence>MDKRILMFLLLIFSSILAVAARTANQDYQTLLALKNEWQNTPPDWDRSNDPCGEGWVGIGCINGAVTSITLASMSLSGQLSSDIGGISELRILDLSYNKNLTGPLPMAIGNLRKLTNLILAGCGFSGVIPDTIGNLQRLAFLALNSNNFIGQIPPTIGNLTNLSWLDLSENQLEGPIPISNGTSPGLDMLHQTKHFHFGTNKLSDNIPPQLFNSDMSLIHVLFEGNQFTGNVPSTLGLVQSLEVLRLDGNYLSGSVPTNISNLTNLRDLLLSNNRLSGPLPNLTGLNVLSFLDVSNNSFDPSEFPLWLTSLQSMTTLIMENTKLQGNIPVSFFSLSQLQTVNLKNNQLNGTLDIGTTISDQLEVLNLQTNLIDKFNPEINVSKVEIILVDNPVCGGGASQDYCSIPQQNNLYTTPLNNCVPVTCSTDQKESPNCKCAYPYTGTLAFRAPSFSDLQNQSVFALLESSMMQTFHQYNLPVDTVSVSNPRKEGLYLDLSLEVFPSGQDRFNRTGIINIGFVLSNQIYKPPAPFGPVNFIADSYEYYTADSVLIISEGSSKSSHTGLIAGVAGAKWEEDASNTSTPQLKGARHFTFEEIQNYTKNFSQANDIGSGGYGKVYRGTLPNGQLIAVKRAQKESMQGGLEFKTEIEMLSRVHHKNLVSLIGFCFEQGEQMLIYEYVPNGTLKDTLSGKSGIKLDWIRRLKIALGAARGLDYLHEHANPSIIHRDIKSTNILLDERLNAKVSDFGLSKPLGDGEKGYVTTQVKGTMGYLDPEYYMTQQLTEKSDVYSFGVLMLELITARRPIERGKYIVKVVKNAIDKDKEFYGLKEVLDTSLDSGTTPPGFDKFVDVAMQCVDESSSSRPSMNFVVKEIEKMLQLAGSNPNAESASTSSSYEVSKGSSQHPYNNELFDSSVVIPRP</sequence>
<dbReference type="SUPFAM" id="SSF56112">
    <property type="entry name" value="Protein kinase-like (PK-like)"/>
    <property type="match status" value="1"/>
</dbReference>
<keyword evidence="13" id="KW-1133">Transmembrane helix</keyword>
<dbReference type="Pfam" id="PF08263">
    <property type="entry name" value="LRRNT_2"/>
    <property type="match status" value="1"/>
</dbReference>
<evidence type="ECO:0000256" key="1">
    <source>
        <dbReference type="ARBA" id="ARBA00004370"/>
    </source>
</evidence>
<gene>
    <name evidence="20" type="ORF">PIB30_026263</name>
</gene>
<keyword evidence="9" id="KW-0677">Repeat</keyword>
<dbReference type="InterPro" id="IPR000719">
    <property type="entry name" value="Prot_kinase_dom"/>
</dbReference>
<dbReference type="EMBL" id="JASCZI010060513">
    <property type="protein sequence ID" value="MED6133194.1"/>
    <property type="molecule type" value="Genomic_DNA"/>
</dbReference>
<dbReference type="PROSITE" id="PS51450">
    <property type="entry name" value="LRR"/>
    <property type="match status" value="1"/>
</dbReference>
<keyword evidence="8 18" id="KW-0732">Signal</keyword>
<evidence type="ECO:0000256" key="13">
    <source>
        <dbReference type="ARBA" id="ARBA00022989"/>
    </source>
</evidence>
<evidence type="ECO:0000256" key="10">
    <source>
        <dbReference type="ARBA" id="ARBA00022741"/>
    </source>
</evidence>
<dbReference type="Proteomes" id="UP001341840">
    <property type="component" value="Unassembled WGS sequence"/>
</dbReference>
<proteinExistence type="inferred from homology"/>
<dbReference type="PROSITE" id="PS50011">
    <property type="entry name" value="PROTEIN_KINASE_DOM"/>
    <property type="match status" value="1"/>
</dbReference>
<evidence type="ECO:0000256" key="3">
    <source>
        <dbReference type="ARBA" id="ARBA00012513"/>
    </source>
</evidence>
<dbReference type="InterPro" id="IPR011009">
    <property type="entry name" value="Kinase-like_dom_sf"/>
</dbReference>
<dbReference type="InterPro" id="IPR001245">
    <property type="entry name" value="Ser-Thr/Tyr_kinase_cat_dom"/>
</dbReference>
<dbReference type="EC" id="2.7.11.1" evidence="3"/>
<dbReference type="Pfam" id="PF00560">
    <property type="entry name" value="LRR_1"/>
    <property type="match status" value="3"/>
</dbReference>
<dbReference type="PROSITE" id="PS00107">
    <property type="entry name" value="PROTEIN_KINASE_ATP"/>
    <property type="match status" value="1"/>
</dbReference>
<evidence type="ECO:0000256" key="2">
    <source>
        <dbReference type="ARBA" id="ARBA00008684"/>
    </source>
</evidence>
<dbReference type="CDD" id="cd14066">
    <property type="entry name" value="STKc_IRAK"/>
    <property type="match status" value="1"/>
</dbReference>
<feature type="binding site" evidence="16">
    <location>
        <position position="630"/>
    </location>
    <ligand>
        <name>ATP</name>
        <dbReference type="ChEBI" id="CHEBI:30616"/>
    </ligand>
</feature>
<feature type="chain" id="PRO_5045689113" description="non-specific serine/threonine protein kinase" evidence="18">
    <location>
        <begin position="22"/>
        <end position="918"/>
    </location>
</feature>
<keyword evidence="5" id="KW-0433">Leucine-rich repeat</keyword>